<dbReference type="Pfam" id="PF00892">
    <property type="entry name" value="EamA"/>
    <property type="match status" value="1"/>
</dbReference>
<evidence type="ECO:0000256" key="3">
    <source>
        <dbReference type="SAM" id="Phobius"/>
    </source>
</evidence>
<dbReference type="InterPro" id="IPR037185">
    <property type="entry name" value="EmrE-like"/>
</dbReference>
<dbReference type="InterPro" id="IPR000620">
    <property type="entry name" value="EamA_dom"/>
</dbReference>
<evidence type="ECO:0000256" key="1">
    <source>
        <dbReference type="ARBA" id="ARBA00004127"/>
    </source>
</evidence>
<protein>
    <recommendedName>
        <fullName evidence="4">EamA domain-containing protein</fullName>
    </recommendedName>
</protein>
<comment type="subcellular location">
    <subcellularLocation>
        <location evidence="1">Endomembrane system</location>
        <topology evidence="1">Multi-pass membrane protein</topology>
    </subcellularLocation>
</comment>
<feature type="transmembrane region" description="Helical" evidence="3">
    <location>
        <begin position="32"/>
        <end position="52"/>
    </location>
</feature>
<feature type="transmembrane region" description="Helical" evidence="3">
    <location>
        <begin position="59"/>
        <end position="82"/>
    </location>
</feature>
<feature type="transmembrane region" description="Helical" evidence="3">
    <location>
        <begin position="259"/>
        <end position="276"/>
    </location>
</feature>
<organism evidence="5 6">
    <name type="scientific">Gottfriedia luciferensis</name>
    <dbReference type="NCBI Taxonomy" id="178774"/>
    <lineage>
        <taxon>Bacteria</taxon>
        <taxon>Bacillati</taxon>
        <taxon>Bacillota</taxon>
        <taxon>Bacilli</taxon>
        <taxon>Bacillales</taxon>
        <taxon>Bacillaceae</taxon>
        <taxon>Gottfriedia</taxon>
    </lineage>
</organism>
<feature type="transmembrane region" description="Helical" evidence="3">
    <location>
        <begin position="232"/>
        <end position="252"/>
    </location>
</feature>
<proteinExistence type="inferred from homology"/>
<gene>
    <name evidence="5" type="ORF">BED47_17390</name>
</gene>
<evidence type="ECO:0000313" key="5">
    <source>
        <dbReference type="EMBL" id="ODG92953.1"/>
    </source>
</evidence>
<dbReference type="PANTHER" id="PTHR22911">
    <property type="entry name" value="ACYL-MALONYL CONDENSING ENZYME-RELATED"/>
    <property type="match status" value="1"/>
</dbReference>
<feature type="domain" description="EamA" evidence="4">
    <location>
        <begin position="146"/>
        <end position="276"/>
    </location>
</feature>
<feature type="transmembrane region" description="Helical" evidence="3">
    <location>
        <begin position="102"/>
        <end position="129"/>
    </location>
</feature>
<dbReference type="Proteomes" id="UP000094580">
    <property type="component" value="Unassembled WGS sequence"/>
</dbReference>
<dbReference type="PANTHER" id="PTHR22911:SF79">
    <property type="entry name" value="MOBA-LIKE NTP TRANSFERASE DOMAIN-CONTAINING PROTEIN"/>
    <property type="match status" value="1"/>
</dbReference>
<dbReference type="EMBL" id="MDKC01000004">
    <property type="protein sequence ID" value="ODG92953.1"/>
    <property type="molecule type" value="Genomic_DNA"/>
</dbReference>
<feature type="transmembrane region" description="Helical" evidence="3">
    <location>
        <begin position="149"/>
        <end position="170"/>
    </location>
</feature>
<keyword evidence="3" id="KW-0812">Transmembrane</keyword>
<keyword evidence="6" id="KW-1185">Reference proteome</keyword>
<comment type="caution">
    <text evidence="5">The sequence shown here is derived from an EMBL/GenBank/DDBJ whole genome shotgun (WGS) entry which is preliminary data.</text>
</comment>
<dbReference type="SUPFAM" id="SSF103481">
    <property type="entry name" value="Multidrug resistance efflux transporter EmrE"/>
    <property type="match status" value="2"/>
</dbReference>
<dbReference type="RefSeq" id="WP_069032891.1">
    <property type="nucleotide sequence ID" value="NZ_MDKC01000004.1"/>
</dbReference>
<feature type="transmembrane region" description="Helical" evidence="3">
    <location>
        <begin position="206"/>
        <end position="226"/>
    </location>
</feature>
<evidence type="ECO:0000259" key="4">
    <source>
        <dbReference type="Pfam" id="PF00892"/>
    </source>
</evidence>
<name>A0ABX2ZTS5_9BACI</name>
<sequence length="277" mass="30632">MFFLALISSFLNAVNALYAKKITMQMKDNNSFIVTSFLVVTIILGCVMPWYYSFTVTPATIGLLIIVIILDALSNVSFFLALGRIEVSQLAVYTALTPLFTFIPNSILHGFDIHILIPVLLIVLGVYFLNVRGKNLLSPLVEIKKPGNLLGVAAAVSAGLSMVPTQQLLVHQWINAPTLYFFRASGIALIIYLIHRPKIWYPKLNMHLSIRGVLAITQWIALFAALKIANGTLVVALAYTSPIFALFLARIYYKEKITAAKLIACCITILGILFILE</sequence>
<accession>A0ABX2ZTS5</accession>
<keyword evidence="3" id="KW-0472">Membrane</keyword>
<evidence type="ECO:0000313" key="6">
    <source>
        <dbReference type="Proteomes" id="UP000094580"/>
    </source>
</evidence>
<feature type="transmembrane region" description="Helical" evidence="3">
    <location>
        <begin position="176"/>
        <end position="194"/>
    </location>
</feature>
<evidence type="ECO:0000256" key="2">
    <source>
        <dbReference type="ARBA" id="ARBA00007362"/>
    </source>
</evidence>
<comment type="similarity">
    <text evidence="2">Belongs to the EamA transporter family.</text>
</comment>
<reference evidence="5 6" key="1">
    <citation type="submission" date="2016-07" db="EMBL/GenBank/DDBJ databases">
        <authorList>
            <person name="Townsley L."/>
            <person name="Shank E.A."/>
        </authorList>
    </citation>
    <scope>NUCLEOTIDE SEQUENCE [LARGE SCALE GENOMIC DNA]</scope>
    <source>
        <strain evidence="5 6">CH01</strain>
    </source>
</reference>
<keyword evidence="3" id="KW-1133">Transmembrane helix</keyword>